<reference evidence="1 2" key="1">
    <citation type="submission" date="2023-02" db="EMBL/GenBank/DDBJ databases">
        <title>Genome sequence of Lacticaseibacillus sp. KACC 23028.</title>
        <authorList>
            <person name="Kim S."/>
            <person name="Heo J."/>
            <person name="Kwon S.-W."/>
        </authorList>
    </citation>
    <scope>NUCLEOTIDE SEQUENCE [LARGE SCALE GENOMIC DNA]</scope>
    <source>
        <strain evidence="1 2">KACC 23028</strain>
    </source>
</reference>
<gene>
    <name evidence="1" type="ORF">PQ472_02465</name>
</gene>
<evidence type="ECO:0000313" key="1">
    <source>
        <dbReference type="EMBL" id="WDF83117.1"/>
    </source>
</evidence>
<sequence length="121" mass="13750">MKLYQALTQVTVNGQYLNDSDTYRIETKLKKPLHFTTSQLYQYINTVLRPGSRHDQNNLSFVVDAAFIAENYDFTAFAADNTLFTLEDKVAAARSIVADLNRHVSVNIDDDSRAVELLFVD</sequence>
<dbReference type="Proteomes" id="UP001220377">
    <property type="component" value="Chromosome"/>
</dbReference>
<protein>
    <submittedName>
        <fullName evidence="1">Uncharacterized protein</fullName>
    </submittedName>
</protein>
<keyword evidence="2" id="KW-1185">Reference proteome</keyword>
<evidence type="ECO:0000313" key="2">
    <source>
        <dbReference type="Proteomes" id="UP001220377"/>
    </source>
</evidence>
<proteinExistence type="predicted"/>
<organism evidence="1 2">
    <name type="scientific">Lacticaseibacillus pabuli</name>
    <dbReference type="NCBI Taxonomy" id="3025672"/>
    <lineage>
        <taxon>Bacteria</taxon>
        <taxon>Bacillati</taxon>
        <taxon>Bacillota</taxon>
        <taxon>Bacilli</taxon>
        <taxon>Lactobacillales</taxon>
        <taxon>Lactobacillaceae</taxon>
        <taxon>Lacticaseibacillus</taxon>
    </lineage>
</organism>
<dbReference type="RefSeq" id="WP_274261056.1">
    <property type="nucleotide sequence ID" value="NZ_CP117884.1"/>
</dbReference>
<name>A0ABY7WSF1_9LACO</name>
<dbReference type="EMBL" id="CP117884">
    <property type="protein sequence ID" value="WDF83117.1"/>
    <property type="molecule type" value="Genomic_DNA"/>
</dbReference>
<accession>A0ABY7WSF1</accession>